<dbReference type="SUPFAM" id="SSF52540">
    <property type="entry name" value="P-loop containing nucleoside triphosphate hydrolases"/>
    <property type="match status" value="1"/>
</dbReference>
<keyword evidence="1" id="KW-0808">Transferase</keyword>
<proteinExistence type="inferred from homology"/>
<dbReference type="GO" id="GO:0019205">
    <property type="term" value="F:nucleobase-containing compound kinase activity"/>
    <property type="evidence" value="ECO:0007669"/>
    <property type="project" value="InterPro"/>
</dbReference>
<evidence type="ECO:0000256" key="2">
    <source>
        <dbReference type="ARBA" id="ARBA00022741"/>
    </source>
</evidence>
<name>X0X9Q0_9ZZZZ</name>
<dbReference type="PANTHER" id="PTHR23359">
    <property type="entry name" value="NUCLEOTIDE KINASE"/>
    <property type="match status" value="1"/>
</dbReference>
<sequence>MYLILLGLPGAGKGTQAVLICQETGLVHITTGELFRESIRQQTELGRKAQPFVEQGLLVPDELTVGMLLDRIARPDAAQGFALDGFPRNVDQAKALDDALAREGKAIDKT</sequence>
<reference evidence="4" key="1">
    <citation type="journal article" date="2014" name="Front. Microbiol.">
        <title>High frequency of phylogenetically diverse reductive dehalogenase-homologous genes in deep subseafloor sedimentary metagenomes.</title>
        <authorList>
            <person name="Kawai M."/>
            <person name="Futagami T."/>
            <person name="Toyoda A."/>
            <person name="Takaki Y."/>
            <person name="Nishi S."/>
            <person name="Hori S."/>
            <person name="Arai W."/>
            <person name="Tsubouchi T."/>
            <person name="Morono Y."/>
            <person name="Uchiyama I."/>
            <person name="Ito T."/>
            <person name="Fujiyama A."/>
            <person name="Inagaki F."/>
            <person name="Takami H."/>
        </authorList>
    </citation>
    <scope>NUCLEOTIDE SEQUENCE</scope>
    <source>
        <strain evidence="4">Expedition CK06-06</strain>
    </source>
</reference>
<dbReference type="InterPro" id="IPR027417">
    <property type="entry name" value="P-loop_NTPase"/>
</dbReference>
<keyword evidence="2" id="KW-0547">Nucleotide-binding</keyword>
<evidence type="ECO:0000313" key="4">
    <source>
        <dbReference type="EMBL" id="GAG21676.1"/>
    </source>
</evidence>
<comment type="caution">
    <text evidence="4">The sequence shown here is derived from an EMBL/GenBank/DDBJ whole genome shotgun (WGS) entry which is preliminary data.</text>
</comment>
<keyword evidence="3" id="KW-0418">Kinase</keyword>
<dbReference type="InterPro" id="IPR000850">
    <property type="entry name" value="Adenylat/UMP-CMP_kin"/>
</dbReference>
<gene>
    <name evidence="4" type="ORF">S01H1_49364</name>
</gene>
<dbReference type="Pfam" id="PF00406">
    <property type="entry name" value="ADK"/>
    <property type="match status" value="1"/>
</dbReference>
<evidence type="ECO:0000256" key="3">
    <source>
        <dbReference type="ARBA" id="ARBA00022777"/>
    </source>
</evidence>
<feature type="non-terminal residue" evidence="4">
    <location>
        <position position="110"/>
    </location>
</feature>
<accession>X0X9Q0</accession>
<dbReference type="HAMAP" id="MF_00235">
    <property type="entry name" value="Adenylate_kinase_Adk"/>
    <property type="match status" value="1"/>
</dbReference>
<dbReference type="EMBL" id="BARS01031752">
    <property type="protein sequence ID" value="GAG21676.1"/>
    <property type="molecule type" value="Genomic_DNA"/>
</dbReference>
<protein>
    <recommendedName>
        <fullName evidence="5">Adenylate kinase active site lid domain-containing protein</fullName>
    </recommendedName>
</protein>
<dbReference type="GO" id="GO:0005524">
    <property type="term" value="F:ATP binding"/>
    <property type="evidence" value="ECO:0007669"/>
    <property type="project" value="InterPro"/>
</dbReference>
<dbReference type="CDD" id="cd01428">
    <property type="entry name" value="ADK"/>
    <property type="match status" value="1"/>
</dbReference>
<evidence type="ECO:0008006" key="5">
    <source>
        <dbReference type="Google" id="ProtNLM"/>
    </source>
</evidence>
<dbReference type="GO" id="GO:0006139">
    <property type="term" value="P:nucleobase-containing compound metabolic process"/>
    <property type="evidence" value="ECO:0007669"/>
    <property type="project" value="InterPro"/>
</dbReference>
<dbReference type="Gene3D" id="3.40.50.300">
    <property type="entry name" value="P-loop containing nucleotide triphosphate hydrolases"/>
    <property type="match status" value="1"/>
</dbReference>
<organism evidence="4">
    <name type="scientific">marine sediment metagenome</name>
    <dbReference type="NCBI Taxonomy" id="412755"/>
    <lineage>
        <taxon>unclassified sequences</taxon>
        <taxon>metagenomes</taxon>
        <taxon>ecological metagenomes</taxon>
    </lineage>
</organism>
<dbReference type="PRINTS" id="PR00094">
    <property type="entry name" value="ADENYLTKNASE"/>
</dbReference>
<dbReference type="AlphaFoldDB" id="X0X9Q0"/>
<evidence type="ECO:0000256" key="1">
    <source>
        <dbReference type="ARBA" id="ARBA00022679"/>
    </source>
</evidence>